<organism evidence="1 2">
    <name type="scientific">Pseudoalteromonas qingdaonensis</name>
    <dbReference type="NCBI Taxonomy" id="3131913"/>
    <lineage>
        <taxon>Bacteria</taxon>
        <taxon>Pseudomonadati</taxon>
        <taxon>Pseudomonadota</taxon>
        <taxon>Gammaproteobacteria</taxon>
        <taxon>Alteromonadales</taxon>
        <taxon>Pseudoalteromonadaceae</taxon>
        <taxon>Pseudoalteromonas</taxon>
    </lineage>
</organism>
<accession>A0ABU9MVU9</accession>
<comment type="caution">
    <text evidence="1">The sequence shown here is derived from an EMBL/GenBank/DDBJ whole genome shotgun (WGS) entry which is preliminary data.</text>
</comment>
<name>A0ABU9MVU9_9GAMM</name>
<dbReference type="Gene3D" id="2.60.40.3110">
    <property type="match status" value="1"/>
</dbReference>
<sequence>MNPTGRDLDLSVQLYINQVQRAVVDITITPEDHFVIDKSLLDEYLYPRLNSDAQSAYIDWVNTPKIDLAELQPHGIAHRFDMSDFSLHLVLEPRLVGRQRVSLGNERRALQALPVAKTSAYLNHFLNAVNQDNPFTDSEQTYTWRSEMVARKYDWVFESNQQWQKDEREENFERIATRLSYDFPDRDARFTVGDQYVRGGDFQGALNSLGLGYVKDSGVITRRRQAAGAQYSFTLTRPSEVEIFSEGRLLRRVPLQPGLYNLADIPLQEGANDIELRITDDAGEVTTISLGVNSALDLLAPQELRLYSYLGVPSDRGDNQPDYAWQQKFLSMHAEYGLSLESTLAAGAQLSEHLKQLSSQWAYASDWGLWQVGAAVSDDETFGLGYSGEFIFQSYRRTVGSEFELNYRWSDEDFRVLYLQSLQLPSSPFSRHAWRANYRYGFESGAILAVSGATIKPHNNERWSNSVRVSFSDTLVSWPINWRVFAQWREEEDKEYNFGLQLTYRFDNERRLRVLTERRDHHDNIEYSQQRNSQFIGMNQLRASYDNTEDEQAALDLFANYNGNRFEGSITHGSSYETLDARTARHRTQLSLQQSWAYADNQWAVGRPIDDAFAIVVPHASLKDKRLLSSNRDGDVRARNSSWSKAVVLSDLSAYTNSIIDIEVEDLPLGYNVNGSLVFSPLHRSGHSITLGSAENITLIGTLYQDKDTPLALTSLAARCPDNDKSYRFFTNRKGRFALTNIAACVYQVSLDGSEQVLLELVVEDGQQLQRRGVIYVQP</sequence>
<dbReference type="RefSeq" id="WP_342678005.1">
    <property type="nucleotide sequence ID" value="NZ_JBCGCU010000007.1"/>
</dbReference>
<dbReference type="Proteomes" id="UP001447008">
    <property type="component" value="Unassembled WGS sequence"/>
</dbReference>
<evidence type="ECO:0000313" key="1">
    <source>
        <dbReference type="EMBL" id="MEM0515402.1"/>
    </source>
</evidence>
<dbReference type="Pfam" id="PF00577">
    <property type="entry name" value="Usher"/>
    <property type="match status" value="1"/>
</dbReference>
<gene>
    <name evidence="1" type="ORF">WCN91_08135</name>
</gene>
<dbReference type="PANTHER" id="PTHR30451">
    <property type="entry name" value="OUTER MEMBRANE USHER PROTEIN"/>
    <property type="match status" value="1"/>
</dbReference>
<proteinExistence type="predicted"/>
<protein>
    <submittedName>
        <fullName evidence="1">Fimbria/pilus outer membrane usher protein</fullName>
    </submittedName>
</protein>
<dbReference type="PANTHER" id="PTHR30451:SF5">
    <property type="entry name" value="SLR0019 PROTEIN"/>
    <property type="match status" value="1"/>
</dbReference>
<keyword evidence="2" id="KW-1185">Reference proteome</keyword>
<dbReference type="EMBL" id="JBCGCU010000007">
    <property type="protein sequence ID" value="MEM0515402.1"/>
    <property type="molecule type" value="Genomic_DNA"/>
</dbReference>
<evidence type="ECO:0000313" key="2">
    <source>
        <dbReference type="Proteomes" id="UP001447008"/>
    </source>
</evidence>
<dbReference type="InterPro" id="IPR000015">
    <property type="entry name" value="Fimb_usher"/>
</dbReference>
<reference evidence="1 2" key="1">
    <citation type="submission" date="2024-03" db="EMBL/GenBank/DDBJ databases">
        <title>Pseudoalteromonas qingdaonensis sp. nov., isolated from the intestines of marine benthic organisms.</title>
        <authorList>
            <person name="Lin X."/>
            <person name="Fang S."/>
            <person name="Hu X."/>
        </authorList>
    </citation>
    <scope>NUCLEOTIDE SEQUENCE [LARGE SCALE GENOMIC DNA]</scope>
    <source>
        <strain evidence="1 2">YIC-827</strain>
    </source>
</reference>